<dbReference type="PANTHER" id="PTHR34388">
    <property type="entry name" value="DNA POLYMERASE III SUBUNIT DELTA"/>
    <property type="match status" value="1"/>
</dbReference>
<evidence type="ECO:0000256" key="3">
    <source>
        <dbReference type="ARBA" id="ARBA00022679"/>
    </source>
</evidence>
<dbReference type="EMBL" id="JACSRA010000001">
    <property type="protein sequence ID" value="MBD7909807.1"/>
    <property type="molecule type" value="Genomic_DNA"/>
</dbReference>
<dbReference type="EC" id="2.7.7.7" evidence="1"/>
<keyword evidence="6" id="KW-0239">DNA-directed DNA polymerase</keyword>
<evidence type="ECO:0000256" key="8">
    <source>
        <dbReference type="ARBA" id="ARBA00049244"/>
    </source>
</evidence>
<dbReference type="SUPFAM" id="SSF52540">
    <property type="entry name" value="P-loop containing nucleoside triphosphate hydrolases"/>
    <property type="match status" value="1"/>
</dbReference>
<evidence type="ECO:0000256" key="6">
    <source>
        <dbReference type="ARBA" id="ARBA00022932"/>
    </source>
</evidence>
<evidence type="ECO:0000256" key="4">
    <source>
        <dbReference type="ARBA" id="ARBA00022695"/>
    </source>
</evidence>
<dbReference type="Gene3D" id="1.20.272.10">
    <property type="match status" value="1"/>
</dbReference>
<dbReference type="InterPro" id="IPR005790">
    <property type="entry name" value="DNA_polIII_delta"/>
</dbReference>
<name>A0ABR8PNP4_9CLOT</name>
<comment type="caution">
    <text evidence="11">The sequence shown here is derived from an EMBL/GenBank/DDBJ whole genome shotgun (WGS) entry which is preliminary data.</text>
</comment>
<comment type="similarity">
    <text evidence="7">Belongs to the DNA polymerase HolA subunit family.</text>
</comment>
<organism evidence="11 12">
    <name type="scientific">Clostridium cibarium</name>
    <dbReference type="NCBI Taxonomy" id="2762247"/>
    <lineage>
        <taxon>Bacteria</taxon>
        <taxon>Bacillati</taxon>
        <taxon>Bacillota</taxon>
        <taxon>Clostridia</taxon>
        <taxon>Eubacteriales</taxon>
        <taxon>Clostridiaceae</taxon>
        <taxon>Clostridium</taxon>
    </lineage>
</organism>
<dbReference type="SUPFAM" id="SSF48019">
    <property type="entry name" value="post-AAA+ oligomerization domain-like"/>
    <property type="match status" value="1"/>
</dbReference>
<dbReference type="InterPro" id="IPR008921">
    <property type="entry name" value="DNA_pol3_clamp-load_cplx_C"/>
</dbReference>
<dbReference type="NCBIfam" id="TIGR01128">
    <property type="entry name" value="holA"/>
    <property type="match status" value="1"/>
</dbReference>
<sequence>MITYDTFENEIKNKTIKNSYIFCGGDEELIKEGIDFLVKPIVKDGFEDLNYTRLDGLTTTMDDIMNACETMPFMGEKKVVLVYRANFLRDKSDSSATKIYNELKEYLRDVPEFTVIILYYVFNDKRENPKKNKKLMALDKITEIVHFDKLKRDRFVKKVEDVFREKEKEIGKFELRFFCERVQNNFNIIRREVDKLIDYTNGRSIKKEDIEKLIPSKSEEDIFDLVDLISQRKIEKAIDIMDELLFKADQHMLIITSIESQFKKLYNIKLGMEKGKRVNDFVAELKVPSFVCEKLMNLSSKFSRRQLEELVKLSVDTEARLKSSGVDKTMELELLLLNTLMIKK</sequence>
<keyword evidence="3 11" id="KW-0808">Transferase</keyword>
<dbReference type="Gene3D" id="3.40.50.300">
    <property type="entry name" value="P-loop containing nucleotide triphosphate hydrolases"/>
    <property type="match status" value="1"/>
</dbReference>
<evidence type="ECO:0000256" key="7">
    <source>
        <dbReference type="ARBA" id="ARBA00034754"/>
    </source>
</evidence>
<feature type="domain" description="DNA polymerase III delta subunit-like C-terminal" evidence="10">
    <location>
        <begin position="219"/>
        <end position="338"/>
    </location>
</feature>
<dbReference type="Pfam" id="PF06144">
    <property type="entry name" value="DNA_pol3_delta"/>
    <property type="match status" value="1"/>
</dbReference>
<dbReference type="GO" id="GO:0003887">
    <property type="term" value="F:DNA-directed DNA polymerase activity"/>
    <property type="evidence" value="ECO:0007669"/>
    <property type="project" value="UniProtKB-EC"/>
</dbReference>
<proteinExistence type="inferred from homology"/>
<dbReference type="Gene3D" id="1.10.8.60">
    <property type="match status" value="1"/>
</dbReference>
<dbReference type="InterPro" id="IPR027417">
    <property type="entry name" value="P-loop_NTPase"/>
</dbReference>
<dbReference type="Pfam" id="PF21694">
    <property type="entry name" value="DNA_pol3_delta_C"/>
    <property type="match status" value="1"/>
</dbReference>
<evidence type="ECO:0000256" key="1">
    <source>
        <dbReference type="ARBA" id="ARBA00012417"/>
    </source>
</evidence>
<feature type="domain" description="DNA polymerase III delta N-terminal" evidence="9">
    <location>
        <begin position="20"/>
        <end position="136"/>
    </location>
</feature>
<gene>
    <name evidence="11" type="primary">holA</name>
    <name evidence="11" type="ORF">H9661_00430</name>
</gene>
<evidence type="ECO:0000313" key="11">
    <source>
        <dbReference type="EMBL" id="MBD7909807.1"/>
    </source>
</evidence>
<evidence type="ECO:0000256" key="5">
    <source>
        <dbReference type="ARBA" id="ARBA00022705"/>
    </source>
</evidence>
<dbReference type="Proteomes" id="UP000627781">
    <property type="component" value="Unassembled WGS sequence"/>
</dbReference>
<dbReference type="PANTHER" id="PTHR34388:SF1">
    <property type="entry name" value="DNA POLYMERASE III SUBUNIT DELTA"/>
    <property type="match status" value="1"/>
</dbReference>
<keyword evidence="4 11" id="KW-0548">Nucleotidyltransferase</keyword>
<keyword evidence="5" id="KW-0235">DNA replication</keyword>
<comment type="catalytic activity">
    <reaction evidence="8">
        <text>DNA(n) + a 2'-deoxyribonucleoside 5'-triphosphate = DNA(n+1) + diphosphate</text>
        <dbReference type="Rhea" id="RHEA:22508"/>
        <dbReference type="Rhea" id="RHEA-COMP:17339"/>
        <dbReference type="Rhea" id="RHEA-COMP:17340"/>
        <dbReference type="ChEBI" id="CHEBI:33019"/>
        <dbReference type="ChEBI" id="CHEBI:61560"/>
        <dbReference type="ChEBI" id="CHEBI:173112"/>
        <dbReference type="EC" id="2.7.7.7"/>
    </reaction>
</comment>
<evidence type="ECO:0000259" key="10">
    <source>
        <dbReference type="Pfam" id="PF21694"/>
    </source>
</evidence>
<dbReference type="InterPro" id="IPR048466">
    <property type="entry name" value="DNA_pol3_delta-like_C"/>
</dbReference>
<protein>
    <recommendedName>
        <fullName evidence="2">DNA polymerase III subunit delta</fullName>
        <ecNumber evidence="1">2.7.7.7</ecNumber>
    </recommendedName>
</protein>
<keyword evidence="12" id="KW-1185">Reference proteome</keyword>
<evidence type="ECO:0000259" key="9">
    <source>
        <dbReference type="Pfam" id="PF06144"/>
    </source>
</evidence>
<evidence type="ECO:0000256" key="2">
    <source>
        <dbReference type="ARBA" id="ARBA00017703"/>
    </source>
</evidence>
<reference evidence="11 12" key="1">
    <citation type="submission" date="2020-08" db="EMBL/GenBank/DDBJ databases">
        <title>A Genomic Blueprint of the Chicken Gut Microbiome.</title>
        <authorList>
            <person name="Gilroy R."/>
            <person name="Ravi A."/>
            <person name="Getino M."/>
            <person name="Pursley I."/>
            <person name="Horton D.L."/>
            <person name="Alikhan N.-F."/>
            <person name="Baker D."/>
            <person name="Gharbi K."/>
            <person name="Hall N."/>
            <person name="Watson M."/>
            <person name="Adriaenssens E.M."/>
            <person name="Foster-Nyarko E."/>
            <person name="Jarju S."/>
            <person name="Secka A."/>
            <person name="Antonio M."/>
            <person name="Oren A."/>
            <person name="Chaudhuri R."/>
            <person name="La Ragione R.M."/>
            <person name="Hildebrand F."/>
            <person name="Pallen M.J."/>
        </authorList>
    </citation>
    <scope>NUCLEOTIDE SEQUENCE [LARGE SCALE GENOMIC DNA]</scope>
    <source>
        <strain evidence="11 12">Sa3CVN1</strain>
    </source>
</reference>
<evidence type="ECO:0000313" key="12">
    <source>
        <dbReference type="Proteomes" id="UP000627781"/>
    </source>
</evidence>
<accession>A0ABR8PNP4</accession>
<dbReference type="InterPro" id="IPR010372">
    <property type="entry name" value="DNA_pol3_delta_N"/>
</dbReference>
<dbReference type="RefSeq" id="WP_143314702.1">
    <property type="nucleotide sequence ID" value="NZ_JACSRA010000001.1"/>
</dbReference>